<organism evidence="2 3">
    <name type="scientific">Folsomia candida</name>
    <name type="common">Springtail</name>
    <dbReference type="NCBI Taxonomy" id="158441"/>
    <lineage>
        <taxon>Eukaryota</taxon>
        <taxon>Metazoa</taxon>
        <taxon>Ecdysozoa</taxon>
        <taxon>Arthropoda</taxon>
        <taxon>Hexapoda</taxon>
        <taxon>Collembola</taxon>
        <taxon>Entomobryomorpha</taxon>
        <taxon>Isotomoidea</taxon>
        <taxon>Isotomidae</taxon>
        <taxon>Proisotominae</taxon>
        <taxon>Folsomia</taxon>
    </lineage>
</organism>
<protein>
    <submittedName>
        <fullName evidence="2">Uncharacterized protein</fullName>
    </submittedName>
</protein>
<accession>A0A226F3C2</accession>
<keyword evidence="3" id="KW-1185">Reference proteome</keyword>
<name>A0A226F3C2_FOLCA</name>
<reference evidence="2 3" key="1">
    <citation type="submission" date="2015-12" db="EMBL/GenBank/DDBJ databases">
        <title>The genome of Folsomia candida.</title>
        <authorList>
            <person name="Faddeeva A."/>
            <person name="Derks M.F."/>
            <person name="Anvar Y."/>
            <person name="Smit S."/>
            <person name="Van Straalen N."/>
            <person name="Roelofs D."/>
        </authorList>
    </citation>
    <scope>NUCLEOTIDE SEQUENCE [LARGE SCALE GENOMIC DNA]</scope>
    <source>
        <strain evidence="2 3">VU population</strain>
        <tissue evidence="2">Whole body</tissue>
    </source>
</reference>
<dbReference type="Proteomes" id="UP000198287">
    <property type="component" value="Unassembled WGS sequence"/>
</dbReference>
<gene>
    <name evidence="2" type="ORF">Fcan01_01633</name>
</gene>
<feature type="signal peptide" evidence="1">
    <location>
        <begin position="1"/>
        <end position="24"/>
    </location>
</feature>
<keyword evidence="1" id="KW-0732">Signal</keyword>
<evidence type="ECO:0000313" key="2">
    <source>
        <dbReference type="EMBL" id="OXA64283.1"/>
    </source>
</evidence>
<dbReference type="AlphaFoldDB" id="A0A226F3C2"/>
<dbReference type="EMBL" id="LNIX01000001">
    <property type="protein sequence ID" value="OXA64283.1"/>
    <property type="molecule type" value="Genomic_DNA"/>
</dbReference>
<evidence type="ECO:0000313" key="3">
    <source>
        <dbReference type="Proteomes" id="UP000198287"/>
    </source>
</evidence>
<evidence type="ECO:0000256" key="1">
    <source>
        <dbReference type="SAM" id="SignalP"/>
    </source>
</evidence>
<proteinExistence type="predicted"/>
<sequence length="302" mass="33873">MTLTIYSIFLLLCCKLFQIPLLQCSKYLENTKTAGGGILSSFCDPCNGLVKQGLVLSSRMDEVAAELEGVKHTLLNHLLVVETNHRNFTSQESRLKLATNVKKCFNVLVDNDNIMEASFEENCNGIGIISSTTSIHNLGEEILPHFLSSPLSTPSETYNYHSQEHVSESEEFQYENHPSWVADHVEEEEESDFVIQNHDEADVKLGNILDSYYDGELGEEDKNSDEDEPDDNLIVEDPLQPMPSDRGELEEDGASVLTILFIATYFLTNGTLTLNALKLLTGFKFKLKNPLYKNQTASALRR</sequence>
<comment type="caution">
    <text evidence="2">The sequence shown here is derived from an EMBL/GenBank/DDBJ whole genome shotgun (WGS) entry which is preliminary data.</text>
</comment>
<feature type="chain" id="PRO_5012940361" evidence="1">
    <location>
        <begin position="25"/>
        <end position="302"/>
    </location>
</feature>